<gene>
    <name evidence="2" type="primary">hpnC</name>
    <name evidence="2" type="ORF">HF526_24715</name>
</gene>
<organism evidence="2 3">
    <name type="scientific">Pseudonocardia acidicola</name>
    <dbReference type="NCBI Taxonomy" id="2724939"/>
    <lineage>
        <taxon>Bacteria</taxon>
        <taxon>Bacillati</taxon>
        <taxon>Actinomycetota</taxon>
        <taxon>Actinomycetes</taxon>
        <taxon>Pseudonocardiales</taxon>
        <taxon>Pseudonocardiaceae</taxon>
        <taxon>Pseudonocardia</taxon>
    </lineage>
</organism>
<protein>
    <submittedName>
        <fullName evidence="2">Squalene synthase HpnC</fullName>
        <ecNumber evidence="2">2.5.1.21</ecNumber>
    </submittedName>
</protein>
<evidence type="ECO:0000313" key="2">
    <source>
        <dbReference type="EMBL" id="NMI00489.1"/>
    </source>
</evidence>
<dbReference type="Proteomes" id="UP000820669">
    <property type="component" value="Unassembled WGS sequence"/>
</dbReference>
<dbReference type="EC" id="2.5.1.21" evidence="2"/>
<evidence type="ECO:0000313" key="3">
    <source>
        <dbReference type="Proteomes" id="UP000820669"/>
    </source>
</evidence>
<dbReference type="PANTHER" id="PTHR31480">
    <property type="entry name" value="BIFUNCTIONAL LYCOPENE CYCLASE/PHYTOENE SYNTHASE"/>
    <property type="match status" value="1"/>
</dbReference>
<dbReference type="Gene3D" id="1.10.600.10">
    <property type="entry name" value="Farnesyl Diphosphate Synthase"/>
    <property type="match status" value="1"/>
</dbReference>
<sequence>MQNYSRNQFDDDGVSSTRPHTAATREWALRRRERAENFPVALRLLPRDLRRDLQAVYDVARVVDDLGDEAAGDRTALLQGFSRDLGAIWEGARPRHPVLQRLAPTVARHGLDRVPFERLVQANLLDQQVTRYATYADLRGYCVLSAEPVGRIVLGVFGVSSPAALELSDRVCAALQLVEHWQDVGEDHRAGRVYLPQEDLTAFGVGEAELAAAAPSPALRRLLAFETGRAAELLDSGAPLVGLLHGWARLAVAGFVAGGYAAVDALRRADGDVLSSSPPARRRDVFRHLVRLLVGSRGRRRR</sequence>
<name>A0ABX1SJ25_9PSEU</name>
<dbReference type="InterPro" id="IPR044843">
    <property type="entry name" value="Trans_IPPS_bact-type"/>
</dbReference>
<comment type="caution">
    <text evidence="2">The sequence shown here is derived from an EMBL/GenBank/DDBJ whole genome shotgun (WGS) entry which is preliminary data.</text>
</comment>
<dbReference type="SFLD" id="SFLDS00005">
    <property type="entry name" value="Isoprenoid_Synthase_Type_I"/>
    <property type="match status" value="1"/>
</dbReference>
<reference evidence="2 3" key="1">
    <citation type="submission" date="2020-04" db="EMBL/GenBank/DDBJ databases">
        <authorList>
            <person name="Klaysubun C."/>
            <person name="Duangmal K."/>
            <person name="Lipun K."/>
        </authorList>
    </citation>
    <scope>NUCLEOTIDE SEQUENCE [LARGE SCALE GENOMIC DNA]</scope>
    <source>
        <strain evidence="2 3">K10HN5</strain>
    </source>
</reference>
<feature type="region of interest" description="Disordered" evidence="1">
    <location>
        <begin position="1"/>
        <end position="23"/>
    </location>
</feature>
<dbReference type="InterPro" id="IPR008949">
    <property type="entry name" value="Isoprenoid_synthase_dom_sf"/>
</dbReference>
<dbReference type="EMBL" id="JAAXLA010000057">
    <property type="protein sequence ID" value="NMI00489.1"/>
    <property type="molecule type" value="Genomic_DNA"/>
</dbReference>
<evidence type="ECO:0000256" key="1">
    <source>
        <dbReference type="SAM" id="MobiDB-lite"/>
    </source>
</evidence>
<dbReference type="InterPro" id="IPR017827">
    <property type="entry name" value="HSQ_synthase_HpnC"/>
</dbReference>
<accession>A0ABX1SJ25</accession>
<dbReference type="SFLD" id="SFLDG01018">
    <property type="entry name" value="Squalene/Phytoene_Synthase_Lik"/>
    <property type="match status" value="1"/>
</dbReference>
<dbReference type="GO" id="GO:0051996">
    <property type="term" value="F:squalene synthase [NAD(P)H] activity"/>
    <property type="evidence" value="ECO:0007669"/>
    <property type="project" value="UniProtKB-EC"/>
</dbReference>
<keyword evidence="2" id="KW-0808">Transferase</keyword>
<dbReference type="SUPFAM" id="SSF48576">
    <property type="entry name" value="Terpenoid synthases"/>
    <property type="match status" value="1"/>
</dbReference>
<keyword evidence="3" id="KW-1185">Reference proteome</keyword>
<dbReference type="Pfam" id="PF00494">
    <property type="entry name" value="SQS_PSY"/>
    <property type="match status" value="1"/>
</dbReference>
<dbReference type="InterPro" id="IPR002060">
    <property type="entry name" value="Squ/phyt_synthse"/>
</dbReference>
<dbReference type="NCBIfam" id="TIGR03464">
    <property type="entry name" value="HpnC"/>
    <property type="match status" value="1"/>
</dbReference>
<dbReference type="SFLD" id="SFLDG01212">
    <property type="entry name" value="Phytoene_synthase_like"/>
    <property type="match status" value="1"/>
</dbReference>
<proteinExistence type="predicted"/>